<name>A0A9P4H908_9PLEO</name>
<reference evidence="1" key="1">
    <citation type="journal article" date="2020" name="Stud. Mycol.">
        <title>101 Dothideomycetes genomes: a test case for predicting lifestyles and emergence of pathogens.</title>
        <authorList>
            <person name="Haridas S."/>
            <person name="Albert R."/>
            <person name="Binder M."/>
            <person name="Bloem J."/>
            <person name="Labutti K."/>
            <person name="Salamov A."/>
            <person name="Andreopoulos B."/>
            <person name="Baker S."/>
            <person name="Barry K."/>
            <person name="Bills G."/>
            <person name="Bluhm B."/>
            <person name="Cannon C."/>
            <person name="Castanera R."/>
            <person name="Culley D."/>
            <person name="Daum C."/>
            <person name="Ezra D."/>
            <person name="Gonzalez J."/>
            <person name="Henrissat B."/>
            <person name="Kuo A."/>
            <person name="Liang C."/>
            <person name="Lipzen A."/>
            <person name="Lutzoni F."/>
            <person name="Magnuson J."/>
            <person name="Mondo S."/>
            <person name="Nolan M."/>
            <person name="Ohm R."/>
            <person name="Pangilinan J."/>
            <person name="Park H.-J."/>
            <person name="Ramirez L."/>
            <person name="Alfaro M."/>
            <person name="Sun H."/>
            <person name="Tritt A."/>
            <person name="Yoshinaga Y."/>
            <person name="Zwiers L.-H."/>
            <person name="Turgeon B."/>
            <person name="Goodwin S."/>
            <person name="Spatafora J."/>
            <person name="Crous P."/>
            <person name="Grigoriev I."/>
        </authorList>
    </citation>
    <scope>NUCLEOTIDE SEQUENCE</scope>
    <source>
        <strain evidence="1">CBS 110217</strain>
    </source>
</reference>
<evidence type="ECO:0000313" key="2">
    <source>
        <dbReference type="Proteomes" id="UP000799777"/>
    </source>
</evidence>
<keyword evidence="2" id="KW-1185">Reference proteome</keyword>
<dbReference type="OrthoDB" id="2922289at2759"/>
<dbReference type="EMBL" id="ML978195">
    <property type="protein sequence ID" value="KAF2029899.1"/>
    <property type="molecule type" value="Genomic_DNA"/>
</dbReference>
<accession>A0A9P4H908</accession>
<evidence type="ECO:0000313" key="1">
    <source>
        <dbReference type="EMBL" id="KAF2029899.1"/>
    </source>
</evidence>
<sequence>MTSRDLAYRWDLQGHGNGLTEGLQTLQAQQGIYQFLVKCCEWILHDIRPDDLVSDSYTMLPKPPSLLEHKYACSTFTDAAKRAPYVSAGGPTLERIQYLISAALDDVKDHLWALREDPAYFAHEWQYSMVRLKPALEKPLEDRRAALEILQNGFFYKVAAFKLATKATVEARIKAERSLDNYWKHVDKSVRRCTGQSQQVNIRRILNQCGNLRRTSPWVNTPRGDESGPAYDHDYIPLSETFHDSAKDITGNVFRLSVTLKAKTKTRGSDLAPPNLRLNAQDEPNKIPQRSIYLVDKDSHRVFKTLFYAINDGGLPRNIRWAELVRTFTKLGFSAEKLHGSAWQFTPRKLDLNRGIQFHEPHSDGEVSLPRARRIGRRLSRAYGWDGTMFKRK</sequence>
<protein>
    <submittedName>
        <fullName evidence="1">Uncharacterized protein</fullName>
    </submittedName>
</protein>
<organism evidence="1 2">
    <name type="scientific">Setomelanomma holmii</name>
    <dbReference type="NCBI Taxonomy" id="210430"/>
    <lineage>
        <taxon>Eukaryota</taxon>
        <taxon>Fungi</taxon>
        <taxon>Dikarya</taxon>
        <taxon>Ascomycota</taxon>
        <taxon>Pezizomycotina</taxon>
        <taxon>Dothideomycetes</taxon>
        <taxon>Pleosporomycetidae</taxon>
        <taxon>Pleosporales</taxon>
        <taxon>Pleosporineae</taxon>
        <taxon>Phaeosphaeriaceae</taxon>
        <taxon>Setomelanomma</taxon>
    </lineage>
</organism>
<proteinExistence type="predicted"/>
<dbReference type="Proteomes" id="UP000799777">
    <property type="component" value="Unassembled WGS sequence"/>
</dbReference>
<dbReference type="PANTHER" id="PTHR40788">
    <property type="entry name" value="CLR5 DOMAIN-CONTAINING PROTEIN-RELATED"/>
    <property type="match status" value="1"/>
</dbReference>
<comment type="caution">
    <text evidence="1">The sequence shown here is derived from an EMBL/GenBank/DDBJ whole genome shotgun (WGS) entry which is preliminary data.</text>
</comment>
<dbReference type="AlphaFoldDB" id="A0A9P4H908"/>
<gene>
    <name evidence="1" type="ORF">EK21DRAFT_112380</name>
</gene>
<dbReference type="PANTHER" id="PTHR40788:SF2">
    <property type="entry name" value="CLR5 DOMAIN-CONTAINING PROTEIN"/>
    <property type="match status" value="1"/>
</dbReference>